<evidence type="ECO:0000313" key="4">
    <source>
        <dbReference type="Proteomes" id="UP000264006"/>
    </source>
</evidence>
<dbReference type="KEGG" id="euz:DVS28_a4734"/>
<dbReference type="Pfam" id="PF05096">
    <property type="entry name" value="Glu_cyclase_2"/>
    <property type="match status" value="1"/>
</dbReference>
<dbReference type="SUPFAM" id="SSF50969">
    <property type="entry name" value="YVTN repeat-like/Quinoprotein amine dehydrogenase"/>
    <property type="match status" value="1"/>
</dbReference>
<accession>A0A346Y4J8</accession>
<dbReference type="RefSeq" id="WP_114593585.1">
    <property type="nucleotide sequence ID" value="NZ_CP031165.1"/>
</dbReference>
<dbReference type="Proteomes" id="UP000264006">
    <property type="component" value="Chromosome"/>
</dbReference>
<evidence type="ECO:0000313" key="3">
    <source>
        <dbReference type="EMBL" id="AXV09395.1"/>
    </source>
</evidence>
<dbReference type="PANTHER" id="PTHR31270:SF1">
    <property type="entry name" value="GLUTAMINYL-PEPTIDE CYCLOTRANSFERASE"/>
    <property type="match status" value="1"/>
</dbReference>
<dbReference type="PANTHER" id="PTHR31270">
    <property type="entry name" value="GLUTAMINYL-PEPTIDE CYCLOTRANSFERASE"/>
    <property type="match status" value="1"/>
</dbReference>
<feature type="signal peptide" evidence="2">
    <location>
        <begin position="1"/>
        <end position="20"/>
    </location>
</feature>
<organism evidence="3 4">
    <name type="scientific">Euzebya pacifica</name>
    <dbReference type="NCBI Taxonomy" id="1608957"/>
    <lineage>
        <taxon>Bacteria</taxon>
        <taxon>Bacillati</taxon>
        <taxon>Actinomycetota</taxon>
        <taxon>Nitriliruptoria</taxon>
        <taxon>Euzebyales</taxon>
    </lineage>
</organism>
<reference evidence="3 4" key="1">
    <citation type="submission" date="2018-09" db="EMBL/GenBank/DDBJ databases">
        <title>Complete genome sequence of Euzebya sp. DY32-46 isolated from seawater of Pacific Ocean.</title>
        <authorList>
            <person name="Xu L."/>
            <person name="Wu Y.-H."/>
            <person name="Xu X.-W."/>
        </authorList>
    </citation>
    <scope>NUCLEOTIDE SEQUENCE [LARGE SCALE GENOMIC DNA]</scope>
    <source>
        <strain evidence="3 4">DY32-46</strain>
    </source>
</reference>
<keyword evidence="2" id="KW-0732">Signal</keyword>
<evidence type="ECO:0000256" key="2">
    <source>
        <dbReference type="SAM" id="SignalP"/>
    </source>
</evidence>
<keyword evidence="3" id="KW-0808">Transferase</keyword>
<dbReference type="Gene3D" id="2.130.10.10">
    <property type="entry name" value="YVTN repeat-like/Quinoprotein amine dehydrogenase"/>
    <property type="match status" value="1"/>
</dbReference>
<keyword evidence="4" id="KW-1185">Reference proteome</keyword>
<dbReference type="InterPro" id="IPR007788">
    <property type="entry name" value="QCT"/>
</dbReference>
<dbReference type="InterPro" id="IPR011044">
    <property type="entry name" value="Quino_amine_DH_bsu"/>
</dbReference>
<dbReference type="InterPro" id="IPR015943">
    <property type="entry name" value="WD40/YVTN_repeat-like_dom_sf"/>
</dbReference>
<feature type="chain" id="PRO_5039554243" evidence="2">
    <location>
        <begin position="21"/>
        <end position="316"/>
    </location>
</feature>
<dbReference type="AlphaFoldDB" id="A0A346Y4J8"/>
<name>A0A346Y4J8_9ACTN</name>
<dbReference type="OrthoDB" id="9783700at2"/>
<gene>
    <name evidence="3" type="ORF">DVS28_a4734</name>
</gene>
<feature type="region of interest" description="Disordered" evidence="1">
    <location>
        <begin position="21"/>
        <end position="57"/>
    </location>
</feature>
<sequence length="316" mass="34219">MQRLSRLVLLSLLGLLSACATPGTESATGPTVPELVDDLTESPTPSADEDESSTPFSGRTHVLRVVGERPHDASAFTQGLEFHDGRLFESRGLYGQSAMTEIDPSNGAVLSSTPLGEEEFGEGATVVGDRIVQITWQSEVAHVYDRDTLEATGTYSYEGEGWGICDMPRGSLWMSNGTATLTERDPDTFATISEVTVTLDGEPVRRINELECVSGTDLVLANVWQTDRILVIDTTDGSAGEIDASAIALPNGRWAEDEDGTADVLNGIAYDPTTDTWLVTGKLWPVMYEVAFDCVEGCDDEAEDVAFHLPYFPRRD</sequence>
<protein>
    <submittedName>
        <fullName evidence="3">Glutamine cyclotransferase</fullName>
    </submittedName>
</protein>
<proteinExistence type="predicted"/>
<dbReference type="GO" id="GO:0016603">
    <property type="term" value="F:glutaminyl-peptide cyclotransferase activity"/>
    <property type="evidence" value="ECO:0007669"/>
    <property type="project" value="InterPro"/>
</dbReference>
<evidence type="ECO:0000256" key="1">
    <source>
        <dbReference type="SAM" id="MobiDB-lite"/>
    </source>
</evidence>
<dbReference type="PROSITE" id="PS51257">
    <property type="entry name" value="PROKAR_LIPOPROTEIN"/>
    <property type="match status" value="1"/>
</dbReference>
<dbReference type="EMBL" id="CP031165">
    <property type="protein sequence ID" value="AXV09395.1"/>
    <property type="molecule type" value="Genomic_DNA"/>
</dbReference>